<name>A0A085UEJ3_9STAP</name>
<comment type="function">
    <text evidence="5 7">Participates in transcription elongation, termination and antitermination.</text>
</comment>
<dbReference type="Proteomes" id="UP000195208">
    <property type="component" value="Unassembled WGS sequence"/>
</dbReference>
<organism evidence="10 14">
    <name type="scientific">Staphylococcus agnetis</name>
    <dbReference type="NCBI Taxonomy" id="985762"/>
    <lineage>
        <taxon>Bacteria</taxon>
        <taxon>Bacillati</taxon>
        <taxon>Bacillota</taxon>
        <taxon>Bacilli</taxon>
        <taxon>Bacillales</taxon>
        <taxon>Staphylococcaceae</taxon>
        <taxon>Staphylococcus</taxon>
    </lineage>
</organism>
<dbReference type="OrthoDB" id="9809075at2"/>
<dbReference type="CDD" id="cd09891">
    <property type="entry name" value="NGN_Bact_1"/>
    <property type="match status" value="1"/>
</dbReference>
<dbReference type="RefSeq" id="WP_037566311.1">
    <property type="nucleotide sequence ID" value="NZ_CP009623.1"/>
</dbReference>
<reference evidence="11 13" key="1">
    <citation type="submission" date="2017-04" db="EMBL/GenBank/DDBJ databases">
        <title>Staphylococcus agnetis, a potential pathogen in the broiler production.</title>
        <authorList>
            <person name="Poulsen L."/>
        </authorList>
    </citation>
    <scope>NUCLEOTIDE SEQUENCE [LARGE SCALE GENOMIC DNA]</scope>
    <source>
        <strain evidence="11 13">723_310714_2_2_spleen</strain>
    </source>
</reference>
<dbReference type="NCBIfam" id="TIGR00922">
    <property type="entry name" value="nusG"/>
    <property type="match status" value="1"/>
</dbReference>
<evidence type="ECO:0000256" key="1">
    <source>
        <dbReference type="ARBA" id="ARBA00022472"/>
    </source>
</evidence>
<keyword evidence="4 5" id="KW-0804">Transcription</keyword>
<dbReference type="Proteomes" id="UP001065705">
    <property type="component" value="Chromosome"/>
</dbReference>
<dbReference type="GO" id="GO:0032784">
    <property type="term" value="P:regulation of DNA-templated transcription elongation"/>
    <property type="evidence" value="ECO:0007669"/>
    <property type="project" value="InterPro"/>
</dbReference>
<dbReference type="Pfam" id="PF00467">
    <property type="entry name" value="KOW"/>
    <property type="match status" value="1"/>
</dbReference>
<dbReference type="SMART" id="SM00739">
    <property type="entry name" value="KOW"/>
    <property type="match status" value="1"/>
</dbReference>
<evidence type="ECO:0000256" key="3">
    <source>
        <dbReference type="ARBA" id="ARBA00023015"/>
    </source>
</evidence>
<dbReference type="Gene3D" id="2.30.30.30">
    <property type="match status" value="1"/>
</dbReference>
<dbReference type="InterPro" id="IPR005824">
    <property type="entry name" value="KOW"/>
</dbReference>
<keyword evidence="13" id="KW-1185">Reference proteome</keyword>
<comment type="similarity">
    <text evidence="5 7">Belongs to the NusG family.</text>
</comment>
<dbReference type="GO" id="GO:0005829">
    <property type="term" value="C:cytosol"/>
    <property type="evidence" value="ECO:0007669"/>
    <property type="project" value="TreeGrafter"/>
</dbReference>
<dbReference type="InterPro" id="IPR015869">
    <property type="entry name" value="Transcrpt_antiterm_NusG_bac_CS"/>
</dbReference>
<keyword evidence="3 5" id="KW-0805">Transcription regulation</keyword>
<evidence type="ECO:0000259" key="9">
    <source>
        <dbReference type="SMART" id="SM00739"/>
    </source>
</evidence>
<dbReference type="PANTHER" id="PTHR30265:SF2">
    <property type="entry name" value="TRANSCRIPTION TERMINATION_ANTITERMINATION PROTEIN NUSG"/>
    <property type="match status" value="1"/>
</dbReference>
<protein>
    <recommendedName>
        <fullName evidence="5 6">Transcription termination/antitermination protein NusG</fullName>
    </recommendedName>
</protein>
<dbReference type="SUPFAM" id="SSF50104">
    <property type="entry name" value="Translation proteins SH3-like domain"/>
    <property type="match status" value="1"/>
</dbReference>
<feature type="domain" description="KOW" evidence="9">
    <location>
        <begin position="128"/>
        <end position="155"/>
    </location>
</feature>
<feature type="domain" description="NusG-like N-terminal" evidence="8">
    <location>
        <begin position="7"/>
        <end position="118"/>
    </location>
</feature>
<dbReference type="Proteomes" id="UP000646308">
    <property type="component" value="Unassembled WGS sequence"/>
</dbReference>
<dbReference type="Pfam" id="PF02357">
    <property type="entry name" value="NusG"/>
    <property type="match status" value="1"/>
</dbReference>
<dbReference type="EMBL" id="NEFX01000014">
    <property type="protein sequence ID" value="OTW30960.1"/>
    <property type="molecule type" value="Genomic_DNA"/>
</dbReference>
<dbReference type="GO" id="GO:0031564">
    <property type="term" value="P:transcription antitermination"/>
    <property type="evidence" value="ECO:0007669"/>
    <property type="project" value="UniProtKB-UniRule"/>
</dbReference>
<dbReference type="InterPro" id="IPR014722">
    <property type="entry name" value="Rib_uL2_dom2"/>
</dbReference>
<sequence>MSEELGAKRWYAVHTYSGYENKVKKNLEKRVESMNMTEQIFRVVIPEEEETQVKDGKAKKQMKKTFPGYVLVELIMTDESWYVVRNTPGVTGFVGSAGAGSKPNPLLPEEARFILKQMGMKEKTIDVEVELGEQVRITSGPFANQVGEIDEIEMNKFKLTVLVDMFGRETPVEVEFDQIEKL</sequence>
<dbReference type="EMBL" id="WMFL01000034">
    <property type="protein sequence ID" value="NJI01659.1"/>
    <property type="molecule type" value="Genomic_DNA"/>
</dbReference>
<evidence type="ECO:0000313" key="10">
    <source>
        <dbReference type="EMBL" id="NJI01659.1"/>
    </source>
</evidence>
<dbReference type="PROSITE" id="PS01014">
    <property type="entry name" value="NUSG"/>
    <property type="match status" value="1"/>
</dbReference>
<dbReference type="PANTHER" id="PTHR30265">
    <property type="entry name" value="RHO-INTERACTING TRANSCRIPTION TERMINATION FACTOR NUSG"/>
    <property type="match status" value="1"/>
</dbReference>
<dbReference type="InterPro" id="IPR008991">
    <property type="entry name" value="Translation_prot_SH3-like_sf"/>
</dbReference>
<reference evidence="10" key="2">
    <citation type="submission" date="2019-11" db="EMBL/GenBank/DDBJ databases">
        <title>Whole genome comparisons of Staphylococcus agnetis isolates from cattle and chickens.</title>
        <authorList>
            <person name="Rhoads D."/>
            <person name="Shwani A."/>
            <person name="Adkins P."/>
            <person name="Calcutt M."/>
            <person name="Middleton J."/>
        </authorList>
    </citation>
    <scope>NUCLEOTIDE SEQUENCE</scope>
    <source>
        <strain evidence="10">1387</strain>
    </source>
</reference>
<dbReference type="InterPro" id="IPR047050">
    <property type="entry name" value="NGN"/>
</dbReference>
<dbReference type="InterPro" id="IPR036735">
    <property type="entry name" value="NGN_dom_sf"/>
</dbReference>
<evidence type="ECO:0000256" key="5">
    <source>
        <dbReference type="HAMAP-Rule" id="MF_00948"/>
    </source>
</evidence>
<dbReference type="InterPro" id="IPR001062">
    <property type="entry name" value="Transcrpt_antiterm_NusG"/>
</dbReference>
<keyword evidence="2 5" id="KW-0889">Transcription antitermination</keyword>
<dbReference type="GeneID" id="57690741"/>
<evidence type="ECO:0000313" key="11">
    <source>
        <dbReference type="EMBL" id="OTW30960.1"/>
    </source>
</evidence>
<evidence type="ECO:0000256" key="7">
    <source>
        <dbReference type="RuleBase" id="RU000538"/>
    </source>
</evidence>
<reference evidence="12" key="3">
    <citation type="submission" date="2022-03" db="EMBL/GenBank/DDBJ databases">
        <title>Comparative Genomics of East African Camel-Associated Staphylococcaceae spp.: Diversity and Inheritance of Traits Involved in Host-Pathogen Interactions.</title>
        <authorList>
            <person name="Akarsu H."/>
            <person name="Liljander A."/>
            <person name="Younan M."/>
            <person name="Brodard I."/>
            <person name="Glucks I."/>
            <person name="Labroussaa F."/>
            <person name="Overesch G."/>
            <person name="Kuhnert P."/>
            <person name="Perreten V."/>
            <person name="Drexler J.F."/>
            <person name="Corman V.M."/>
            <person name="Falquet L."/>
            <person name="Jores J."/>
        </authorList>
    </citation>
    <scope>NUCLEOTIDE SEQUENCE</scope>
    <source>
        <strain evidence="12">IVB6197</strain>
    </source>
</reference>
<dbReference type="FunFam" id="3.30.70.940:FF:000002">
    <property type="entry name" value="Transcription termination/antitermination protein NusG"/>
    <property type="match status" value="1"/>
</dbReference>
<dbReference type="KEGG" id="sagq:EP23_11200"/>
<dbReference type="SUPFAM" id="SSF82679">
    <property type="entry name" value="N-utilization substance G protein NusG, N-terminal domain"/>
    <property type="match status" value="1"/>
</dbReference>
<dbReference type="InterPro" id="IPR006645">
    <property type="entry name" value="NGN-like_dom"/>
</dbReference>
<dbReference type="CDD" id="cd06091">
    <property type="entry name" value="KOW_NusG"/>
    <property type="match status" value="1"/>
</dbReference>
<dbReference type="InterPro" id="IPR043425">
    <property type="entry name" value="NusG-like"/>
</dbReference>
<evidence type="ECO:0000256" key="4">
    <source>
        <dbReference type="ARBA" id="ARBA00023163"/>
    </source>
</evidence>
<evidence type="ECO:0000313" key="14">
    <source>
        <dbReference type="Proteomes" id="UP000646308"/>
    </source>
</evidence>
<accession>A0A085UEJ3</accession>
<dbReference type="GO" id="GO:0006353">
    <property type="term" value="P:DNA-templated transcription termination"/>
    <property type="evidence" value="ECO:0007669"/>
    <property type="project" value="UniProtKB-UniRule"/>
</dbReference>
<evidence type="ECO:0000256" key="2">
    <source>
        <dbReference type="ARBA" id="ARBA00022814"/>
    </source>
</evidence>
<dbReference type="SMART" id="SM00738">
    <property type="entry name" value="NGN"/>
    <property type="match status" value="1"/>
</dbReference>
<dbReference type="FunFam" id="2.30.30.30:FF:000002">
    <property type="entry name" value="Transcription termination/antitermination factor NusG"/>
    <property type="match status" value="1"/>
</dbReference>
<evidence type="ECO:0000313" key="12">
    <source>
        <dbReference type="EMBL" id="UXU57049.1"/>
    </source>
</evidence>
<evidence type="ECO:0000256" key="6">
    <source>
        <dbReference type="NCBIfam" id="TIGR00922"/>
    </source>
</evidence>
<dbReference type="HAMAP" id="MF_00948">
    <property type="entry name" value="NusG"/>
    <property type="match status" value="1"/>
</dbReference>
<dbReference type="GO" id="GO:0006354">
    <property type="term" value="P:DNA-templated transcription elongation"/>
    <property type="evidence" value="ECO:0007669"/>
    <property type="project" value="UniProtKB-UniRule"/>
</dbReference>
<keyword evidence="1 5" id="KW-0806">Transcription termination</keyword>
<evidence type="ECO:0000259" key="8">
    <source>
        <dbReference type="SMART" id="SM00738"/>
    </source>
</evidence>
<gene>
    <name evidence="5 10" type="primary">nusG</name>
    <name evidence="11" type="ORF">B9M88_07895</name>
    <name evidence="10" type="ORF">GLV84_02050</name>
    <name evidence="12" type="ORF">MUA95_10885</name>
</gene>
<dbReference type="PRINTS" id="PR00338">
    <property type="entry name" value="NUSGTNSCPFCT"/>
</dbReference>
<dbReference type="AlphaFoldDB" id="A0A085UEJ3"/>
<evidence type="ECO:0000313" key="13">
    <source>
        <dbReference type="Proteomes" id="UP000195208"/>
    </source>
</evidence>
<proteinExistence type="inferred from homology"/>
<dbReference type="Gene3D" id="3.30.70.940">
    <property type="entry name" value="NusG, N-terminal domain"/>
    <property type="match status" value="1"/>
</dbReference>
<dbReference type="eggNOG" id="COG0250">
    <property type="taxonomic scope" value="Bacteria"/>
</dbReference>
<dbReference type="EMBL" id="CP094809">
    <property type="protein sequence ID" value="UXU57049.1"/>
    <property type="molecule type" value="Genomic_DNA"/>
</dbReference>